<feature type="transmembrane region" description="Helical" evidence="3">
    <location>
        <begin position="12"/>
        <end position="29"/>
    </location>
</feature>
<reference evidence="4" key="1">
    <citation type="journal article" date="2021" name="PeerJ">
        <title>Extensive microbial diversity within the chicken gut microbiome revealed by metagenomics and culture.</title>
        <authorList>
            <person name="Gilroy R."/>
            <person name="Ravi A."/>
            <person name="Getino M."/>
            <person name="Pursley I."/>
            <person name="Horton D.L."/>
            <person name="Alikhan N.F."/>
            <person name="Baker D."/>
            <person name="Gharbi K."/>
            <person name="Hall N."/>
            <person name="Watson M."/>
            <person name="Adriaenssens E.M."/>
            <person name="Foster-Nyarko E."/>
            <person name="Jarju S."/>
            <person name="Secka A."/>
            <person name="Antonio M."/>
            <person name="Oren A."/>
            <person name="Chaudhuri R.R."/>
            <person name="La Ragione R."/>
            <person name="Hildebrand F."/>
            <person name="Pallen M.J."/>
        </authorList>
    </citation>
    <scope>NUCLEOTIDE SEQUENCE</scope>
    <source>
        <strain evidence="4">CHK188-5543</strain>
    </source>
</reference>
<dbReference type="Pfam" id="PF07155">
    <property type="entry name" value="ECF-ribofla_trS"/>
    <property type="match status" value="1"/>
</dbReference>
<evidence type="ECO:0000313" key="4">
    <source>
        <dbReference type="EMBL" id="HIX65861.1"/>
    </source>
</evidence>
<feature type="transmembrane region" description="Helical" evidence="3">
    <location>
        <begin position="116"/>
        <end position="141"/>
    </location>
</feature>
<reference evidence="4" key="2">
    <citation type="submission" date="2021-04" db="EMBL/GenBank/DDBJ databases">
        <authorList>
            <person name="Gilroy R."/>
        </authorList>
    </citation>
    <scope>NUCLEOTIDE SEQUENCE</scope>
    <source>
        <strain evidence="4">CHK188-5543</strain>
    </source>
</reference>
<sequence length="197" mass="20417">MTQQKKFSTYDLVIVGVMAALVFAATFFLKIGPIPTPVGPTQIKLANALCLLAGMLFGGVRGGLAAGIGSALFDLSNPAFVESAPYTLVFFFLMAFVCGLVANLGGKHGTDRKLNLLGALAGSLTYLVLNFGKKILLLLLAGSSLQAAAVSCATSFFFSVINMVVGVVISVLLAPVCRQALVQAGLGPKLFPHHNAA</sequence>
<name>A0A9D2B7G5_9FIRM</name>
<dbReference type="EMBL" id="DXES01000138">
    <property type="protein sequence ID" value="HIX65861.1"/>
    <property type="molecule type" value="Genomic_DNA"/>
</dbReference>
<accession>A0A9D2B7G5</accession>
<dbReference type="AlphaFoldDB" id="A0A9D2B7G5"/>
<feature type="transmembrane region" description="Helical" evidence="3">
    <location>
        <begin position="147"/>
        <end position="173"/>
    </location>
</feature>
<evidence type="ECO:0000256" key="3">
    <source>
        <dbReference type="SAM" id="Phobius"/>
    </source>
</evidence>
<dbReference type="InterPro" id="IPR009825">
    <property type="entry name" value="ECF_substrate-spec-like"/>
</dbReference>
<evidence type="ECO:0000256" key="2">
    <source>
        <dbReference type="ARBA" id="ARBA00022989"/>
    </source>
</evidence>
<keyword evidence="1 3" id="KW-0812">Transmembrane</keyword>
<dbReference type="Proteomes" id="UP000886800">
    <property type="component" value="Unassembled WGS sequence"/>
</dbReference>
<evidence type="ECO:0000256" key="1">
    <source>
        <dbReference type="ARBA" id="ARBA00022692"/>
    </source>
</evidence>
<feature type="transmembrane region" description="Helical" evidence="3">
    <location>
        <begin position="85"/>
        <end position="104"/>
    </location>
</feature>
<proteinExistence type="predicted"/>
<dbReference type="PANTHER" id="PTHR37815:SF3">
    <property type="entry name" value="UPF0397 PROTEIN SPR0429"/>
    <property type="match status" value="1"/>
</dbReference>
<evidence type="ECO:0000313" key="5">
    <source>
        <dbReference type="Proteomes" id="UP000886800"/>
    </source>
</evidence>
<keyword evidence="2 3" id="KW-1133">Transmembrane helix</keyword>
<feature type="transmembrane region" description="Helical" evidence="3">
    <location>
        <begin position="49"/>
        <end position="73"/>
    </location>
</feature>
<comment type="caution">
    <text evidence="4">The sequence shown here is derived from an EMBL/GenBank/DDBJ whole genome shotgun (WGS) entry which is preliminary data.</text>
</comment>
<organism evidence="4 5">
    <name type="scientific">Candidatus Anaerotruncus excrementipullorum</name>
    <dbReference type="NCBI Taxonomy" id="2838465"/>
    <lineage>
        <taxon>Bacteria</taxon>
        <taxon>Bacillati</taxon>
        <taxon>Bacillota</taxon>
        <taxon>Clostridia</taxon>
        <taxon>Eubacteriales</taxon>
        <taxon>Oscillospiraceae</taxon>
        <taxon>Anaerotruncus</taxon>
    </lineage>
</organism>
<dbReference type="PANTHER" id="PTHR37815">
    <property type="entry name" value="UPF0397 PROTEIN BC_2624-RELATED"/>
    <property type="match status" value="1"/>
</dbReference>
<keyword evidence="3" id="KW-0472">Membrane</keyword>
<gene>
    <name evidence="4" type="ORF">H9736_06375</name>
</gene>
<dbReference type="Gene3D" id="1.10.1760.20">
    <property type="match status" value="1"/>
</dbReference>
<protein>
    <submittedName>
        <fullName evidence="4">ECF transporter S component</fullName>
    </submittedName>
</protein>
<dbReference type="GO" id="GO:0016020">
    <property type="term" value="C:membrane"/>
    <property type="evidence" value="ECO:0007669"/>
    <property type="project" value="InterPro"/>
</dbReference>